<accession>A0A934X1U0</accession>
<dbReference type="Proteomes" id="UP000611723">
    <property type="component" value="Unassembled WGS sequence"/>
</dbReference>
<evidence type="ECO:0000313" key="2">
    <source>
        <dbReference type="Proteomes" id="UP000611723"/>
    </source>
</evidence>
<name>A0A934X1U0_9BACT</name>
<reference evidence="1" key="1">
    <citation type="submission" date="2021-01" db="EMBL/GenBank/DDBJ databases">
        <title>Marivirga aurantiaca sp. nov., isolated from intertidal surface sediments.</title>
        <authorList>
            <person name="Zhang M."/>
        </authorList>
    </citation>
    <scope>NUCLEOTIDE SEQUENCE</scope>
    <source>
        <strain evidence="1">S37H4</strain>
    </source>
</reference>
<organism evidence="1 2">
    <name type="scientific">Marivirga aurantiaca</name>
    <dbReference type="NCBI Taxonomy" id="2802615"/>
    <lineage>
        <taxon>Bacteria</taxon>
        <taxon>Pseudomonadati</taxon>
        <taxon>Bacteroidota</taxon>
        <taxon>Cytophagia</taxon>
        <taxon>Cytophagales</taxon>
        <taxon>Marivirgaceae</taxon>
        <taxon>Marivirga</taxon>
    </lineage>
</organism>
<proteinExistence type="predicted"/>
<comment type="caution">
    <text evidence="1">The sequence shown here is derived from an EMBL/GenBank/DDBJ whole genome shotgun (WGS) entry which is preliminary data.</text>
</comment>
<dbReference type="AlphaFoldDB" id="A0A934X1U0"/>
<gene>
    <name evidence="1" type="ORF">JKA74_20525</name>
</gene>
<evidence type="ECO:0008006" key="3">
    <source>
        <dbReference type="Google" id="ProtNLM"/>
    </source>
</evidence>
<sequence length="366" mass="42744">MNLPVQYNLNHIKPQHFMLHSVLDNILSMTTGLCASKMSFILLWEEGFHAAHHHTQGIKSFQSTDFSVYKDRFSKINAACFYAPNTKYHTLFQDLYFFKLYEQYPKVLVFPIFDNNQQMCGLIGVLHPENPSSIDQNKHALKELSLYTAKLRLENVMERVNLQPKPTLIQSLNQLPGAHFELIISTDGQLALPSVSQELIQMHPHFWEIEHQTSPEAIFKILHLMDFQDFRAYLLNKELSSPIEFSYALKEDSEIRKYYMVRINTYLNDAGETLCFGAVKDISLQKAYENVLEQINFDISHVMRRPVATMQGLTQLIELDKMNRETVKEVASKLQLVSNEMDTFIKKLYTDYQKRWEDLDKESQFN</sequence>
<dbReference type="RefSeq" id="WP_201433124.1">
    <property type="nucleotide sequence ID" value="NZ_JAEQBW010000020.1"/>
</dbReference>
<protein>
    <recommendedName>
        <fullName evidence="3">PAC domain-containing protein</fullName>
    </recommendedName>
</protein>
<evidence type="ECO:0000313" key="1">
    <source>
        <dbReference type="EMBL" id="MBK6267438.1"/>
    </source>
</evidence>
<dbReference type="EMBL" id="JAEQBW010000020">
    <property type="protein sequence ID" value="MBK6267438.1"/>
    <property type="molecule type" value="Genomic_DNA"/>
</dbReference>
<keyword evidence="2" id="KW-1185">Reference proteome</keyword>